<accession>A0ABW9Z3H6</accession>
<sequence length="65" mass="7754">MPDLPVEPWDGPTRSCRRAYEIDNQPRRSLAELHDELAAHVERIEREEQEYEERYRWTSENGAGI</sequence>
<protein>
    <submittedName>
        <fullName evidence="2">Uncharacterized protein</fullName>
    </submittedName>
</protein>
<keyword evidence="1" id="KW-0175">Coiled coil</keyword>
<dbReference type="EMBL" id="JAAAXJ010000007">
    <property type="protein sequence ID" value="NBJ25536.1"/>
    <property type="molecule type" value="Genomic_DNA"/>
</dbReference>
<evidence type="ECO:0000256" key="1">
    <source>
        <dbReference type="SAM" id="Coils"/>
    </source>
</evidence>
<organism evidence="2 3">
    <name type="scientific">Microvirga arsenatis</name>
    <dbReference type="NCBI Taxonomy" id="2692265"/>
    <lineage>
        <taxon>Bacteria</taxon>
        <taxon>Pseudomonadati</taxon>
        <taxon>Pseudomonadota</taxon>
        <taxon>Alphaproteobacteria</taxon>
        <taxon>Hyphomicrobiales</taxon>
        <taxon>Methylobacteriaceae</taxon>
        <taxon>Microvirga</taxon>
    </lineage>
</organism>
<dbReference type="RefSeq" id="WP_161722933.1">
    <property type="nucleotide sequence ID" value="NZ_JAAAXI010000006.1"/>
</dbReference>
<reference evidence="2 3" key="1">
    <citation type="submission" date="2020-01" db="EMBL/GenBank/DDBJ databases">
        <title>Microvirga sp. nov., an arsenate reduction bacterium isolated from Tibet hotspring sediments.</title>
        <authorList>
            <person name="Yuan C.-G."/>
        </authorList>
    </citation>
    <scope>NUCLEOTIDE SEQUENCE [LARGE SCALE GENOMIC DNA]</scope>
    <source>
        <strain evidence="2 3">SYSU G3D203</strain>
    </source>
</reference>
<gene>
    <name evidence="2" type="ORF">GR303_14340</name>
</gene>
<dbReference type="Proteomes" id="UP000818323">
    <property type="component" value="Unassembled WGS sequence"/>
</dbReference>
<evidence type="ECO:0000313" key="3">
    <source>
        <dbReference type="Proteomes" id="UP000818323"/>
    </source>
</evidence>
<keyword evidence="3" id="KW-1185">Reference proteome</keyword>
<name>A0ABW9Z3H6_9HYPH</name>
<proteinExistence type="predicted"/>
<evidence type="ECO:0000313" key="2">
    <source>
        <dbReference type="EMBL" id="NBJ25536.1"/>
    </source>
</evidence>
<comment type="caution">
    <text evidence="2">The sequence shown here is derived from an EMBL/GenBank/DDBJ whole genome shotgun (WGS) entry which is preliminary data.</text>
</comment>
<feature type="coiled-coil region" evidence="1">
    <location>
        <begin position="27"/>
        <end position="61"/>
    </location>
</feature>